<dbReference type="VEuPathDB" id="FungiDB:PHYBLDRAFT_140223"/>
<gene>
    <name evidence="1" type="ORF">PHYBLDRAFT_140223</name>
</gene>
<dbReference type="RefSeq" id="XP_018298262.1">
    <property type="nucleotide sequence ID" value="XM_018430358.1"/>
</dbReference>
<accession>A0A162V5Z3</accession>
<proteinExistence type="predicted"/>
<sequence>MHFSFFHLLVFPEFDNTNWDQIELFHASKKVTICGPVESKCCAPPGNVVPLILPVHFIGTELVIETT</sequence>
<organism evidence="1 2">
    <name type="scientific">Phycomyces blakesleeanus (strain ATCC 8743b / DSM 1359 / FGSC 10004 / NBRC 33097 / NRRL 1555)</name>
    <dbReference type="NCBI Taxonomy" id="763407"/>
    <lineage>
        <taxon>Eukaryota</taxon>
        <taxon>Fungi</taxon>
        <taxon>Fungi incertae sedis</taxon>
        <taxon>Mucoromycota</taxon>
        <taxon>Mucoromycotina</taxon>
        <taxon>Mucoromycetes</taxon>
        <taxon>Mucorales</taxon>
        <taxon>Phycomycetaceae</taxon>
        <taxon>Phycomyces</taxon>
    </lineage>
</organism>
<dbReference type="EMBL" id="KV440972">
    <property type="protein sequence ID" value="OAD80222.1"/>
    <property type="molecule type" value="Genomic_DNA"/>
</dbReference>
<evidence type="ECO:0000313" key="1">
    <source>
        <dbReference type="EMBL" id="OAD80222.1"/>
    </source>
</evidence>
<dbReference type="Proteomes" id="UP000077315">
    <property type="component" value="Unassembled WGS sequence"/>
</dbReference>
<protein>
    <submittedName>
        <fullName evidence="1">Uncharacterized protein</fullName>
    </submittedName>
</protein>
<keyword evidence="2" id="KW-1185">Reference proteome</keyword>
<reference evidence="2" key="1">
    <citation type="submission" date="2015-06" db="EMBL/GenBank/DDBJ databases">
        <title>Expansion of signal transduction pathways in fungi by whole-genome duplication.</title>
        <authorList>
            <consortium name="DOE Joint Genome Institute"/>
            <person name="Corrochano L.M."/>
            <person name="Kuo A."/>
            <person name="Marcet-Houben M."/>
            <person name="Polaino S."/>
            <person name="Salamov A."/>
            <person name="Villalobos J.M."/>
            <person name="Alvarez M.I."/>
            <person name="Avalos J."/>
            <person name="Benito E.P."/>
            <person name="Benoit I."/>
            <person name="Burger G."/>
            <person name="Camino L.P."/>
            <person name="Canovas D."/>
            <person name="Cerda-Olmedo E."/>
            <person name="Cheng J.-F."/>
            <person name="Dominguez A."/>
            <person name="Elias M."/>
            <person name="Eslava A.P."/>
            <person name="Glaser F."/>
            <person name="Grimwood J."/>
            <person name="Gutierrez G."/>
            <person name="Heitman J."/>
            <person name="Henrissat B."/>
            <person name="Iturriaga E.A."/>
            <person name="Lang B.F."/>
            <person name="Lavin J.L."/>
            <person name="Lee S."/>
            <person name="Li W."/>
            <person name="Lindquist E."/>
            <person name="Lopez-Garcia S."/>
            <person name="Luque E.M."/>
            <person name="Marcos A.T."/>
            <person name="Martin J."/>
            <person name="McCluskey K."/>
            <person name="Medina H.R."/>
            <person name="Miralles-Duran A."/>
            <person name="Miyazaki A."/>
            <person name="Munoz-Torres E."/>
            <person name="Oguiza J.A."/>
            <person name="Ohm R."/>
            <person name="Olmedo M."/>
            <person name="Orejas M."/>
            <person name="Ortiz-Castellanos L."/>
            <person name="Pisabarro A.G."/>
            <person name="Rodriguez-Romero J."/>
            <person name="Ruiz-Herrera J."/>
            <person name="Ruiz-Vazquez R."/>
            <person name="Sanz C."/>
            <person name="Schackwitz W."/>
            <person name="Schmutz J."/>
            <person name="Shahriari M."/>
            <person name="Shelest E."/>
            <person name="Silva-Franco F."/>
            <person name="Soanes D."/>
            <person name="Syed K."/>
            <person name="Tagua V.G."/>
            <person name="Talbot N.J."/>
            <person name="Thon M."/>
            <person name="De vries R.P."/>
            <person name="Wiebenga A."/>
            <person name="Yadav J.S."/>
            <person name="Braun E.L."/>
            <person name="Baker S."/>
            <person name="Garre V."/>
            <person name="Horwitz B."/>
            <person name="Torres-Martinez S."/>
            <person name="Idnurm A."/>
            <person name="Herrera-Estrella A."/>
            <person name="Gabaldon T."/>
            <person name="Grigoriev I.V."/>
        </authorList>
    </citation>
    <scope>NUCLEOTIDE SEQUENCE [LARGE SCALE GENOMIC DNA]</scope>
    <source>
        <strain evidence="2">NRRL 1555(-)</strain>
    </source>
</reference>
<dbReference type="InParanoid" id="A0A162V5Z3"/>
<name>A0A162V5Z3_PHYB8</name>
<dbReference type="AlphaFoldDB" id="A0A162V5Z3"/>
<evidence type="ECO:0000313" key="2">
    <source>
        <dbReference type="Proteomes" id="UP000077315"/>
    </source>
</evidence>
<dbReference type="GeneID" id="28991264"/>